<evidence type="ECO:0000256" key="1">
    <source>
        <dbReference type="SAM" id="MobiDB-lite"/>
    </source>
</evidence>
<feature type="region of interest" description="Disordered" evidence="1">
    <location>
        <begin position="203"/>
        <end position="222"/>
    </location>
</feature>
<gene>
    <name evidence="4" type="ORF">SAMN04488591_2260</name>
</gene>
<dbReference type="Proteomes" id="UP000198877">
    <property type="component" value="Unassembled WGS sequence"/>
</dbReference>
<dbReference type="Gene3D" id="1.50.10.10">
    <property type="match status" value="1"/>
</dbReference>
<name>A0A1I6HY26_9MICO</name>
<dbReference type="InterPro" id="IPR008928">
    <property type="entry name" value="6-hairpin_glycosidase_sf"/>
</dbReference>
<evidence type="ECO:0000259" key="3">
    <source>
        <dbReference type="Pfam" id="PF12215"/>
    </source>
</evidence>
<feature type="compositionally biased region" description="Low complexity" evidence="1">
    <location>
        <begin position="213"/>
        <end position="222"/>
    </location>
</feature>
<organism evidence="4 5">
    <name type="scientific">Microbacterium azadirachtae</name>
    <dbReference type="NCBI Taxonomy" id="582680"/>
    <lineage>
        <taxon>Bacteria</taxon>
        <taxon>Bacillati</taxon>
        <taxon>Actinomycetota</taxon>
        <taxon>Actinomycetes</taxon>
        <taxon>Micrococcales</taxon>
        <taxon>Microbacteriaceae</taxon>
        <taxon>Microbacterium</taxon>
    </lineage>
</organism>
<dbReference type="InterPro" id="IPR012341">
    <property type="entry name" value="6hp_glycosidase-like_sf"/>
</dbReference>
<accession>A0A1I6HY26</accession>
<dbReference type="PANTHER" id="PTHR12654:SF0">
    <property type="entry name" value="NON-LYSOSOMAL GLUCOSYLCERAMIDASE"/>
    <property type="match status" value="1"/>
</dbReference>
<dbReference type="InterPro" id="IPR052566">
    <property type="entry name" value="Non-lysos_glucosylceramidase"/>
</dbReference>
<proteinExistence type="predicted"/>
<feature type="domain" description="Glycosyl-hydrolase family 116 catalytic region" evidence="2">
    <location>
        <begin position="506"/>
        <end position="777"/>
    </location>
</feature>
<dbReference type="InterPro" id="IPR006775">
    <property type="entry name" value="GH116_catalytic"/>
</dbReference>
<dbReference type="PANTHER" id="PTHR12654">
    <property type="entry name" value="BILE ACID BETA-GLUCOSIDASE-RELATED"/>
    <property type="match status" value="1"/>
</dbReference>
<dbReference type="SUPFAM" id="SSF48208">
    <property type="entry name" value="Six-hairpin glycosidases"/>
    <property type="match status" value="1"/>
</dbReference>
<dbReference type="RefSeq" id="WP_091738943.1">
    <property type="nucleotide sequence ID" value="NZ_FOYR01000002.1"/>
</dbReference>
<reference evidence="5" key="1">
    <citation type="submission" date="2016-10" db="EMBL/GenBank/DDBJ databases">
        <authorList>
            <person name="Varghese N."/>
            <person name="Submissions S."/>
        </authorList>
    </citation>
    <scope>NUCLEOTIDE SEQUENCE [LARGE SCALE GENOMIC DNA]</scope>
    <source>
        <strain evidence="5">CL127</strain>
    </source>
</reference>
<dbReference type="GO" id="GO:0008422">
    <property type="term" value="F:beta-glucosidase activity"/>
    <property type="evidence" value="ECO:0007669"/>
    <property type="project" value="TreeGrafter"/>
</dbReference>
<dbReference type="InterPro" id="IPR024462">
    <property type="entry name" value="GH116_N"/>
</dbReference>
<dbReference type="GO" id="GO:0005975">
    <property type="term" value="P:carbohydrate metabolic process"/>
    <property type="evidence" value="ECO:0007669"/>
    <property type="project" value="InterPro"/>
</dbReference>
<feature type="domain" description="Glycosyl-hydrolase family 116 N-terminal" evidence="3">
    <location>
        <begin position="17"/>
        <end position="377"/>
    </location>
</feature>
<sequence length="883" mass="96184">MTRRARPIPHTSERAAFLLGGIGTGNVSLGARGELRDWELENHPDKDRRNPRTFFAIHAAPEGAEPVTRVIEARMTGRRDLDAGFSFDDLAGLPRLDAATLHGEYPVVDIDFADRALPVEVSLHAFTPLVPLDADASGIPAAVLRYRVINPGAVPVAVTVVGSVSHTAGRGEPGPDAPWGMRGTQTVRWRDDGAVRGLDFGIDLPEDDPGHGTLSLTTTDPSTTVKPQWVTSYWPDGARMFWSDLTADGLLAPEPRLTLEDRPRGLFVEREDRSLSLSKGRGHADPDAPPLTEEEMLAKLPRLRTGSLGIVHTLAPGEARDFEFVLSWSFPNRRRGWHGHIILDDRAEDPSLPPIVRNHYATLWPDAWSAATHLHRELPALEAATDAFVEALYGGTLDPVLADAVGANIAAVRSTTCFVVESPNPALGDGPVFAAWEGSFDHGGSCEGTCTHVWSYAQTAAWLFPSLERSARRPEYLLETDAEGAQRFRGNRLFGSAPWYIGPAVDGQLGTLVRLHREWRFSGDDAFLRELWPAAVRTLDHATREWDRDGDGLLDGELHNTYDIEFHGIDPLANGVYLAALRAGARMAAHLGETDRARGWTTRADHVAGALDDVLFNGEYYRQVIDDVDAHRYQYGEGVLSDQLLGQFHAWVNGLGALLPAPHLDSALAAIVAHNHRDDLSAHESTQRVYALNDEGGLLLASWPRGGRPSIPFVYSDEVWTGVEHQVAASLLYAGRVDDALRIERTLRARYDGVHRNPWNEIECGNHYARSLASWALLLAASGVQWDAPARSLSFAPVAGAFAGGAPARFLFTTGTGWGRAESDGAALTLHLDGGTLDLAALRLHSTELAQDVRLAAGETRTFLPPDGTASADVTTIQQRRIP</sequence>
<dbReference type="AlphaFoldDB" id="A0A1I6HY26"/>
<dbReference type="EMBL" id="FOYR01000002">
    <property type="protein sequence ID" value="SFR59365.1"/>
    <property type="molecule type" value="Genomic_DNA"/>
</dbReference>
<evidence type="ECO:0000259" key="2">
    <source>
        <dbReference type="Pfam" id="PF04685"/>
    </source>
</evidence>
<dbReference type="Pfam" id="PF12215">
    <property type="entry name" value="Glyco_hydr_116N"/>
    <property type="match status" value="1"/>
</dbReference>
<protein>
    <submittedName>
        <fullName evidence="4">Uncharacterized protein, contains GBA2_N and DUF608 domains</fullName>
    </submittedName>
</protein>
<evidence type="ECO:0000313" key="5">
    <source>
        <dbReference type="Proteomes" id="UP000198877"/>
    </source>
</evidence>
<dbReference type="Pfam" id="PF04685">
    <property type="entry name" value="DUF608"/>
    <property type="match status" value="1"/>
</dbReference>
<evidence type="ECO:0000313" key="4">
    <source>
        <dbReference type="EMBL" id="SFR59365.1"/>
    </source>
</evidence>